<keyword evidence="3" id="KW-1185">Reference proteome</keyword>
<dbReference type="InterPro" id="IPR038765">
    <property type="entry name" value="Papain-like_cys_pep_sf"/>
</dbReference>
<dbReference type="InterPro" id="IPR013201">
    <property type="entry name" value="Prot_inhib_I29"/>
</dbReference>
<evidence type="ECO:0000259" key="1">
    <source>
        <dbReference type="SMART" id="SM00848"/>
    </source>
</evidence>
<name>A0A8T0VQY5_PANVG</name>
<dbReference type="EMBL" id="CM029040">
    <property type="protein sequence ID" value="KAG2636006.1"/>
    <property type="molecule type" value="Genomic_DNA"/>
</dbReference>
<accession>A0A8T0VQY5</accession>
<evidence type="ECO:0000313" key="2">
    <source>
        <dbReference type="EMBL" id="KAG2636006.1"/>
    </source>
</evidence>
<dbReference type="Proteomes" id="UP000823388">
    <property type="component" value="Chromosome 2N"/>
</dbReference>
<dbReference type="Pfam" id="PF08246">
    <property type="entry name" value="Inhibitor_I29"/>
    <property type="match status" value="1"/>
</dbReference>
<organism evidence="2 3">
    <name type="scientific">Panicum virgatum</name>
    <name type="common">Blackwell switchgrass</name>
    <dbReference type="NCBI Taxonomy" id="38727"/>
    <lineage>
        <taxon>Eukaryota</taxon>
        <taxon>Viridiplantae</taxon>
        <taxon>Streptophyta</taxon>
        <taxon>Embryophyta</taxon>
        <taxon>Tracheophyta</taxon>
        <taxon>Spermatophyta</taxon>
        <taxon>Magnoliopsida</taxon>
        <taxon>Liliopsida</taxon>
        <taxon>Poales</taxon>
        <taxon>Poaceae</taxon>
        <taxon>PACMAD clade</taxon>
        <taxon>Panicoideae</taxon>
        <taxon>Panicodae</taxon>
        <taxon>Paniceae</taxon>
        <taxon>Panicinae</taxon>
        <taxon>Panicum</taxon>
        <taxon>Panicum sect. Hiantes</taxon>
    </lineage>
</organism>
<evidence type="ECO:0000313" key="3">
    <source>
        <dbReference type="Proteomes" id="UP000823388"/>
    </source>
</evidence>
<comment type="caution">
    <text evidence="2">The sequence shown here is derived from an EMBL/GenBank/DDBJ whole genome shotgun (WGS) entry which is preliminary data.</text>
</comment>
<dbReference type="SMART" id="SM00848">
    <property type="entry name" value="Inhibitor_I29"/>
    <property type="match status" value="1"/>
</dbReference>
<protein>
    <recommendedName>
        <fullName evidence="1">Cathepsin propeptide inhibitor domain-containing protein</fullName>
    </recommendedName>
</protein>
<feature type="domain" description="Cathepsin propeptide inhibitor" evidence="1">
    <location>
        <begin position="84"/>
        <end position="141"/>
    </location>
</feature>
<proteinExistence type="predicted"/>
<dbReference type="AlphaFoldDB" id="A0A8T0VQY5"/>
<reference evidence="2" key="1">
    <citation type="submission" date="2020-05" db="EMBL/GenBank/DDBJ databases">
        <title>WGS assembly of Panicum virgatum.</title>
        <authorList>
            <person name="Lovell J.T."/>
            <person name="Jenkins J."/>
            <person name="Shu S."/>
            <person name="Juenger T.E."/>
            <person name="Schmutz J."/>
        </authorList>
    </citation>
    <scope>NUCLEOTIDE SEQUENCE</scope>
    <source>
        <strain evidence="2">AP13</strain>
    </source>
</reference>
<dbReference type="SUPFAM" id="SSF54001">
    <property type="entry name" value="Cysteine proteinases"/>
    <property type="match status" value="1"/>
</dbReference>
<gene>
    <name evidence="2" type="ORF">PVAP13_2NG413500</name>
</gene>
<dbReference type="Gene3D" id="1.10.287.2250">
    <property type="match status" value="1"/>
</dbReference>
<sequence length="175" mass="21128">MGYNDYFVFRTDYICRKIHAPDEVPDSGKVAVKRVGNVMEVDDAVMKELFEESMKKHNEAYKNYWKMVREQEYKVDEEVMKKRFEDWMKEYGRTYKNEKEKARRYEAFKVNAINTDKLNAHSLGDARNRLNEYADWTEDEFRSMDCRHGDMDMKSYIEDTRTMYAEGRFGARPRK</sequence>